<protein>
    <submittedName>
        <fullName evidence="2">Uncharacterized protein</fullName>
    </submittedName>
</protein>
<organism evidence="2 3">
    <name type="scientific">Riccia fluitans</name>
    <dbReference type="NCBI Taxonomy" id="41844"/>
    <lineage>
        <taxon>Eukaryota</taxon>
        <taxon>Viridiplantae</taxon>
        <taxon>Streptophyta</taxon>
        <taxon>Embryophyta</taxon>
        <taxon>Marchantiophyta</taxon>
        <taxon>Marchantiopsida</taxon>
        <taxon>Marchantiidae</taxon>
        <taxon>Marchantiales</taxon>
        <taxon>Ricciaceae</taxon>
        <taxon>Riccia</taxon>
    </lineage>
</organism>
<proteinExistence type="predicted"/>
<name>A0ABD1YIB5_9MARC</name>
<dbReference type="EMBL" id="JBHFFA010000004">
    <property type="protein sequence ID" value="KAL2629427.1"/>
    <property type="molecule type" value="Genomic_DNA"/>
</dbReference>
<gene>
    <name evidence="2" type="ORF">R1flu_014113</name>
</gene>
<sequence length="127" mass="14489">MMGLITEEGESSSSGMSGSSTDWHGTDLDLPEALYSPDSRKFFEYIERLMADNQERTWSPHHIDVIDMLDSRGTSEDYEKFYQVDEGDMTDKTGDVREHRMIKRKILKSGKKITSSRLSAWELAGFG</sequence>
<evidence type="ECO:0000313" key="3">
    <source>
        <dbReference type="Proteomes" id="UP001605036"/>
    </source>
</evidence>
<evidence type="ECO:0000256" key="1">
    <source>
        <dbReference type="SAM" id="MobiDB-lite"/>
    </source>
</evidence>
<feature type="compositionally biased region" description="Low complexity" evidence="1">
    <location>
        <begin position="11"/>
        <end position="20"/>
    </location>
</feature>
<dbReference type="AlphaFoldDB" id="A0ABD1YIB5"/>
<comment type="caution">
    <text evidence="2">The sequence shown here is derived from an EMBL/GenBank/DDBJ whole genome shotgun (WGS) entry which is preliminary data.</text>
</comment>
<keyword evidence="3" id="KW-1185">Reference proteome</keyword>
<reference evidence="2 3" key="1">
    <citation type="submission" date="2024-09" db="EMBL/GenBank/DDBJ databases">
        <title>Chromosome-scale assembly of Riccia fluitans.</title>
        <authorList>
            <person name="Paukszto L."/>
            <person name="Sawicki J."/>
            <person name="Karawczyk K."/>
            <person name="Piernik-Szablinska J."/>
            <person name="Szczecinska M."/>
            <person name="Mazdziarz M."/>
        </authorList>
    </citation>
    <scope>NUCLEOTIDE SEQUENCE [LARGE SCALE GENOMIC DNA]</scope>
    <source>
        <strain evidence="2">Rf_01</strain>
        <tissue evidence="2">Aerial parts of the thallus</tissue>
    </source>
</reference>
<feature type="region of interest" description="Disordered" evidence="1">
    <location>
        <begin position="1"/>
        <end position="28"/>
    </location>
</feature>
<accession>A0ABD1YIB5</accession>
<dbReference type="Proteomes" id="UP001605036">
    <property type="component" value="Unassembled WGS sequence"/>
</dbReference>
<evidence type="ECO:0000313" key="2">
    <source>
        <dbReference type="EMBL" id="KAL2629427.1"/>
    </source>
</evidence>